<feature type="transmembrane region" description="Helical" evidence="1">
    <location>
        <begin position="12"/>
        <end position="31"/>
    </location>
</feature>
<comment type="caution">
    <text evidence="2">The sequence shown here is derived from an EMBL/GenBank/DDBJ whole genome shotgun (WGS) entry which is preliminary data.</text>
</comment>
<feature type="transmembrane region" description="Helical" evidence="1">
    <location>
        <begin position="51"/>
        <end position="70"/>
    </location>
</feature>
<dbReference type="EMBL" id="JAUSUR010000001">
    <property type="protein sequence ID" value="MDQ0359718.1"/>
    <property type="molecule type" value="Genomic_DNA"/>
</dbReference>
<gene>
    <name evidence="2" type="ORF">J2S15_000449</name>
</gene>
<keyword evidence="1" id="KW-0812">Transmembrane</keyword>
<dbReference type="Proteomes" id="UP001230220">
    <property type="component" value="Unassembled WGS sequence"/>
</dbReference>
<keyword evidence="3" id="KW-1185">Reference proteome</keyword>
<evidence type="ECO:0000256" key="1">
    <source>
        <dbReference type="SAM" id="Phobius"/>
    </source>
</evidence>
<protein>
    <recommendedName>
        <fullName evidence="4">DUF998 domain-containing protein</fullName>
    </recommendedName>
</protein>
<name>A0ABU0DYK7_9FIRM</name>
<evidence type="ECO:0000313" key="3">
    <source>
        <dbReference type="Proteomes" id="UP001230220"/>
    </source>
</evidence>
<feature type="transmembrane region" description="Helical" evidence="1">
    <location>
        <begin position="113"/>
        <end position="134"/>
    </location>
</feature>
<dbReference type="RefSeq" id="WP_307405067.1">
    <property type="nucleotide sequence ID" value="NZ_JAUSUR010000001.1"/>
</dbReference>
<keyword evidence="1" id="KW-1133">Transmembrane helix</keyword>
<proteinExistence type="predicted"/>
<reference evidence="2 3" key="1">
    <citation type="submission" date="2023-07" db="EMBL/GenBank/DDBJ databases">
        <title>Genomic Encyclopedia of Type Strains, Phase IV (KMG-IV): sequencing the most valuable type-strain genomes for metagenomic binning, comparative biology and taxonomic classification.</title>
        <authorList>
            <person name="Goeker M."/>
        </authorList>
    </citation>
    <scope>NUCLEOTIDE SEQUENCE [LARGE SCALE GENOMIC DNA]</scope>
    <source>
        <strain evidence="2 3">DSM 16784</strain>
    </source>
</reference>
<accession>A0ABU0DYK7</accession>
<organism evidence="2 3">
    <name type="scientific">Breznakia pachnodae</name>
    <dbReference type="NCBI Taxonomy" id="265178"/>
    <lineage>
        <taxon>Bacteria</taxon>
        <taxon>Bacillati</taxon>
        <taxon>Bacillota</taxon>
        <taxon>Erysipelotrichia</taxon>
        <taxon>Erysipelotrichales</taxon>
        <taxon>Erysipelotrichaceae</taxon>
        <taxon>Breznakia</taxon>
    </lineage>
</organism>
<evidence type="ECO:0000313" key="2">
    <source>
        <dbReference type="EMBL" id="MDQ0359718.1"/>
    </source>
</evidence>
<keyword evidence="1" id="KW-0472">Membrane</keyword>
<evidence type="ECO:0008006" key="4">
    <source>
        <dbReference type="Google" id="ProtNLM"/>
    </source>
</evidence>
<feature type="transmembrane region" description="Helical" evidence="1">
    <location>
        <begin position="170"/>
        <end position="187"/>
    </location>
</feature>
<sequence length="197" mass="22929">MKLWKPTNTIETILCILAVIVIPVTSLILGLQESVLYENLTYIGNQPQYRLLFQIWGVLVSVDYLVSFYYLTRKTGVYGKRLIPLACVLTIMSISSFFIPYNTEIYPMLSNLHVYASLLSSVFTIFLIIYYVYLFQFIQPVYFEKCFRFMISFIIIAVTLLFVLGDISGILELVMSIFLSLFLYYMIRAYDVHKTLT</sequence>
<feature type="transmembrane region" description="Helical" evidence="1">
    <location>
        <begin position="146"/>
        <end position="164"/>
    </location>
</feature>
<feature type="transmembrane region" description="Helical" evidence="1">
    <location>
        <begin position="82"/>
        <end position="101"/>
    </location>
</feature>